<keyword evidence="1" id="KW-1133">Transmembrane helix</keyword>
<accession>A0ABU2EGN1</accession>
<evidence type="ECO:0000313" key="2">
    <source>
        <dbReference type="EMBL" id="MDR9846998.1"/>
    </source>
</evidence>
<keyword evidence="1" id="KW-0472">Membrane</keyword>
<dbReference type="Proteomes" id="UP001246576">
    <property type="component" value="Unassembled WGS sequence"/>
</dbReference>
<evidence type="ECO:0000256" key="1">
    <source>
        <dbReference type="SAM" id="Phobius"/>
    </source>
</evidence>
<gene>
    <name evidence="2" type="ORF">RI048_02110</name>
</gene>
<feature type="transmembrane region" description="Helical" evidence="1">
    <location>
        <begin position="6"/>
        <end position="26"/>
    </location>
</feature>
<evidence type="ECO:0008006" key="4">
    <source>
        <dbReference type="Google" id="ProtNLM"/>
    </source>
</evidence>
<reference evidence="2" key="1">
    <citation type="submission" date="2023-09" db="EMBL/GenBank/DDBJ databases">
        <title>Description of first Herbaspirillum huttiense subsp. nephrolepsisexaltata and Herbaspirillum huttiense subsp. lycopersicon.</title>
        <authorList>
            <person name="Poudel M."/>
            <person name="Sharma A."/>
            <person name="Goss E."/>
            <person name="Tapia J.H."/>
            <person name="Harmon C.M."/>
            <person name="Jones J.B."/>
        </authorList>
    </citation>
    <scope>NUCLEOTIDE SEQUENCE</scope>
    <source>
        <strain evidence="2">SE1</strain>
    </source>
</reference>
<proteinExistence type="predicted"/>
<evidence type="ECO:0000313" key="3">
    <source>
        <dbReference type="Proteomes" id="UP001246576"/>
    </source>
</evidence>
<name>A0ABU2EGN1_9BURK</name>
<sequence length="183" mass="19475">MADLRTVFASFGIALALGFGSGLYVAGKFEKAGQAQVAQEEKKESAQAVVKVIESDRKLDAAIQKTNTAATTIKKAVAARVQKQEQPPHEVQIQSDTSAAFVCPAYQLDVGTVRLLNAARQGADLDSVTGSDEALAAPSGVGVAKLLDNDLEVVRLYHELAKRHDELVTEVEEKLKTQAGEGK</sequence>
<dbReference type="RefSeq" id="WP_310839420.1">
    <property type="nucleotide sequence ID" value="NZ_JAVLSJ010000001.1"/>
</dbReference>
<dbReference type="EMBL" id="JAVLSJ010000001">
    <property type="protein sequence ID" value="MDR9846998.1"/>
    <property type="molecule type" value="Genomic_DNA"/>
</dbReference>
<comment type="caution">
    <text evidence="2">The sequence shown here is derived from an EMBL/GenBank/DDBJ whole genome shotgun (WGS) entry which is preliminary data.</text>
</comment>
<keyword evidence="1" id="KW-0812">Transmembrane</keyword>
<organism evidence="2 3">
    <name type="scientific">Herbaspirillum huttiense subsp. lycopersici</name>
    <dbReference type="NCBI Taxonomy" id="3074428"/>
    <lineage>
        <taxon>Bacteria</taxon>
        <taxon>Pseudomonadati</taxon>
        <taxon>Pseudomonadota</taxon>
        <taxon>Betaproteobacteria</taxon>
        <taxon>Burkholderiales</taxon>
        <taxon>Oxalobacteraceae</taxon>
        <taxon>Herbaspirillum</taxon>
    </lineage>
</organism>
<keyword evidence="3" id="KW-1185">Reference proteome</keyword>
<protein>
    <recommendedName>
        <fullName evidence="4">Bacteriophage Rz lysis protein</fullName>
    </recommendedName>
</protein>